<dbReference type="GO" id="GO:0005525">
    <property type="term" value="F:GTP binding"/>
    <property type="evidence" value="ECO:0007669"/>
    <property type="project" value="InterPro"/>
</dbReference>
<feature type="domain" description="Molybdopterin-guanine dinucleotide biosynthesis protein B (MobB)" evidence="1">
    <location>
        <begin position="8"/>
        <end position="138"/>
    </location>
</feature>
<evidence type="ECO:0000259" key="1">
    <source>
        <dbReference type="Pfam" id="PF03205"/>
    </source>
</evidence>
<dbReference type="PANTHER" id="PTHR40072">
    <property type="entry name" value="MOLYBDOPTERIN-GUANINE DINUCLEOTIDE BIOSYNTHESIS ADAPTER PROTEIN-RELATED"/>
    <property type="match status" value="1"/>
</dbReference>
<name>A0A372LB05_9BACI</name>
<dbReference type="AlphaFoldDB" id="A0A372LB05"/>
<dbReference type="EMBL" id="QVTD01000008">
    <property type="protein sequence ID" value="RFU62926.1"/>
    <property type="molecule type" value="Genomic_DNA"/>
</dbReference>
<dbReference type="InterPro" id="IPR004435">
    <property type="entry name" value="MobB_dom"/>
</dbReference>
<accession>A0A372LB05</accession>
<evidence type="ECO:0000313" key="2">
    <source>
        <dbReference type="EMBL" id="RFU62926.1"/>
    </source>
</evidence>
<dbReference type="InterPro" id="IPR052539">
    <property type="entry name" value="MGD_biosynthesis_adapter"/>
</dbReference>
<reference evidence="2 3" key="1">
    <citation type="submission" date="2018-08" db="EMBL/GenBank/DDBJ databases">
        <title>Bacillus chawlae sp. nov., Bacillus glennii sp. nov., and Bacillus saganii sp. nov. Isolated from the Vehicle Assembly Building at Kennedy Space Center where the Viking Spacecraft were Assembled.</title>
        <authorList>
            <person name="Seuylemezian A."/>
            <person name="Vaishampayan P."/>
        </authorList>
    </citation>
    <scope>NUCLEOTIDE SEQUENCE [LARGE SCALE GENOMIC DNA]</scope>
    <source>
        <strain evidence="2 3">V44-8</strain>
    </source>
</reference>
<dbReference type="Pfam" id="PF03205">
    <property type="entry name" value="MobB"/>
    <property type="match status" value="1"/>
</dbReference>
<protein>
    <submittedName>
        <fullName evidence="2">Molybdopterin-guanine dinucleotide biosynthesis protein B</fullName>
    </submittedName>
</protein>
<dbReference type="Gene3D" id="3.40.50.300">
    <property type="entry name" value="P-loop containing nucleotide triphosphate hydrolases"/>
    <property type="match status" value="1"/>
</dbReference>
<evidence type="ECO:0000313" key="3">
    <source>
        <dbReference type="Proteomes" id="UP000262939"/>
    </source>
</evidence>
<sequence>MAMVEPFIFQIAGFQNSGKTTVISRLTRHLNEKGISVSVLKHHGHGGAPDLPDKDSTRLFSSGAQAALVEGDGTIQLTASLPSGCDLLSKNIEILSTFNPDVIIIEGYKRKPFPKALIIRYESDLVLLRELENLHAVIYWPEMRGCMEGEMPGLPVFDIKLDGFNDWFVEQYRFQANGQQRK</sequence>
<dbReference type="InterPro" id="IPR027417">
    <property type="entry name" value="P-loop_NTPase"/>
</dbReference>
<dbReference type="PANTHER" id="PTHR40072:SF1">
    <property type="entry name" value="MOLYBDOPTERIN-GUANINE DINUCLEOTIDE BIOSYNTHESIS ADAPTER PROTEIN"/>
    <property type="match status" value="1"/>
</dbReference>
<dbReference type="OrthoDB" id="9786803at2"/>
<gene>
    <name evidence="2" type="primary">mobB</name>
    <name evidence="2" type="ORF">D0466_13330</name>
</gene>
<comment type="caution">
    <text evidence="2">The sequence shown here is derived from an EMBL/GenBank/DDBJ whole genome shotgun (WGS) entry which is preliminary data.</text>
</comment>
<dbReference type="SUPFAM" id="SSF52540">
    <property type="entry name" value="P-loop containing nucleoside triphosphate hydrolases"/>
    <property type="match status" value="1"/>
</dbReference>
<keyword evidence="3" id="KW-1185">Reference proteome</keyword>
<dbReference type="Proteomes" id="UP000262939">
    <property type="component" value="Unassembled WGS sequence"/>
</dbReference>
<organism evidence="2 3">
    <name type="scientific">Peribacillus glennii</name>
    <dbReference type="NCBI Taxonomy" id="2303991"/>
    <lineage>
        <taxon>Bacteria</taxon>
        <taxon>Bacillati</taxon>
        <taxon>Bacillota</taxon>
        <taxon>Bacilli</taxon>
        <taxon>Bacillales</taxon>
        <taxon>Bacillaceae</taxon>
        <taxon>Peribacillus</taxon>
    </lineage>
</organism>
<proteinExistence type="predicted"/>
<dbReference type="NCBIfam" id="TIGR00176">
    <property type="entry name" value="mobB"/>
    <property type="match status" value="1"/>
</dbReference>
<dbReference type="GO" id="GO:0006777">
    <property type="term" value="P:Mo-molybdopterin cofactor biosynthetic process"/>
    <property type="evidence" value="ECO:0007669"/>
    <property type="project" value="InterPro"/>
</dbReference>